<dbReference type="Proteomes" id="UP000663854">
    <property type="component" value="Unassembled WGS sequence"/>
</dbReference>
<protein>
    <submittedName>
        <fullName evidence="2">Uncharacterized protein</fullName>
    </submittedName>
</protein>
<evidence type="ECO:0000256" key="1">
    <source>
        <dbReference type="SAM" id="MobiDB-lite"/>
    </source>
</evidence>
<dbReference type="AlphaFoldDB" id="A0A815A3W9"/>
<evidence type="ECO:0000313" key="3">
    <source>
        <dbReference type="EMBL" id="CAF1531310.1"/>
    </source>
</evidence>
<reference evidence="2" key="1">
    <citation type="submission" date="2021-02" db="EMBL/GenBank/DDBJ databases">
        <authorList>
            <person name="Nowell W R."/>
        </authorList>
    </citation>
    <scope>NUCLEOTIDE SEQUENCE</scope>
</reference>
<feature type="compositionally biased region" description="Polar residues" evidence="1">
    <location>
        <begin position="87"/>
        <end position="98"/>
    </location>
</feature>
<comment type="caution">
    <text evidence="2">The sequence shown here is derived from an EMBL/GenBank/DDBJ whole genome shotgun (WGS) entry which is preliminary data.</text>
</comment>
<gene>
    <name evidence="3" type="ORF">JXQ802_LOCUS42261</name>
    <name evidence="2" type="ORF">PYM288_LOCUS27317</name>
</gene>
<proteinExistence type="predicted"/>
<evidence type="ECO:0000313" key="4">
    <source>
        <dbReference type="Proteomes" id="UP000663854"/>
    </source>
</evidence>
<name>A0A815A3W9_9BILA</name>
<evidence type="ECO:0000313" key="2">
    <source>
        <dbReference type="EMBL" id="CAF1249704.1"/>
    </source>
</evidence>
<dbReference type="EMBL" id="CAJNOL010002817">
    <property type="protein sequence ID" value="CAF1531310.1"/>
    <property type="molecule type" value="Genomic_DNA"/>
</dbReference>
<dbReference type="EMBL" id="CAJNOH010001778">
    <property type="protein sequence ID" value="CAF1249704.1"/>
    <property type="molecule type" value="Genomic_DNA"/>
</dbReference>
<accession>A0A815A3W9</accession>
<dbReference type="Proteomes" id="UP000663870">
    <property type="component" value="Unassembled WGS sequence"/>
</dbReference>
<keyword evidence="5" id="KW-1185">Reference proteome</keyword>
<sequence length="98" mass="10908">MRSIKLLSSDEPHAPSRDVRQRAFELIRRWSTSAITTCMIIFWTGTQQPLPNAEWVAIVSSAYYITSMITITNGAEHVPMTPPSPLESPSHNPASTLL</sequence>
<feature type="region of interest" description="Disordered" evidence="1">
    <location>
        <begin position="76"/>
        <end position="98"/>
    </location>
</feature>
<organism evidence="2 4">
    <name type="scientific">Rotaria sordida</name>
    <dbReference type="NCBI Taxonomy" id="392033"/>
    <lineage>
        <taxon>Eukaryota</taxon>
        <taxon>Metazoa</taxon>
        <taxon>Spiralia</taxon>
        <taxon>Gnathifera</taxon>
        <taxon>Rotifera</taxon>
        <taxon>Eurotatoria</taxon>
        <taxon>Bdelloidea</taxon>
        <taxon>Philodinida</taxon>
        <taxon>Philodinidae</taxon>
        <taxon>Rotaria</taxon>
    </lineage>
</organism>
<evidence type="ECO:0000313" key="5">
    <source>
        <dbReference type="Proteomes" id="UP000663870"/>
    </source>
</evidence>